<dbReference type="InterPro" id="IPR000531">
    <property type="entry name" value="Beta-barrel_TonB"/>
</dbReference>
<evidence type="ECO:0000256" key="8">
    <source>
        <dbReference type="PROSITE-ProRule" id="PRU01360"/>
    </source>
</evidence>
<dbReference type="InterPro" id="IPR037066">
    <property type="entry name" value="Plug_dom_sf"/>
</dbReference>
<keyword evidence="2 8" id="KW-0813">Transport</keyword>
<dbReference type="PANTHER" id="PTHR30069:SF39">
    <property type="entry name" value="BLL6183 PROTEIN"/>
    <property type="match status" value="1"/>
</dbReference>
<reference evidence="13" key="1">
    <citation type="submission" date="2019-07" db="EMBL/GenBank/DDBJ databases">
        <title>Shewanella sp. YLB-08 draft genomic sequence.</title>
        <authorList>
            <person name="Yu L."/>
        </authorList>
    </citation>
    <scope>NUCLEOTIDE SEQUENCE [LARGE SCALE GENOMIC DNA]</scope>
    <source>
        <strain evidence="13">JCM 20706</strain>
    </source>
</reference>
<dbReference type="Pfam" id="PF00593">
    <property type="entry name" value="TonB_dep_Rec_b-barrel"/>
    <property type="match status" value="1"/>
</dbReference>
<sequence>MLIKQIFSHFSLVIITSGMSVIVLTSKVNADDLTPIANTSPEVITVLGQAIDHEMLIYPGAHQHADNEEIKRSLDTNLGQFLKDKFAGVSVNDVQNNPFQMDMQYRGFTLSPLLGLPQGISVYVNGVRFNEPFGDTINWELIPLSALSDVSLFSGSNPLFGQNTLGGALVLNIKDGFTFQGSNIDLSAGSNGMGQQTIQVGGNNGAFGYYAVVSRYQEDGWRKYSPTEVTQALGRFSWKATNTTRWDLLTSFSQSELIGNGAVPFDLMALEGRDAVYTHPDKTETNHGFASLSGNIELNDAMTLDLNLYYRQSKTDALNGDDSDFEECIQAGKETLCDEDDEPVRFLNPDATAFNGSLEDLGLEADDLDGLNNTSNTDQKAMGVTAQWSIDTQLHQMDAQWVLGLAADFADINFQSDTEFAELLNDTPEAPRATQAVGLFDADSVVRLDSERRHYSAFVAGSLAIADDLTLTSALRYDATNIHMTDLAPGDDGKTLDGDHDFTQISPSIGINWASTANTSFFASYGRSSRAPTPVELSCADPDAPCKLPNGFVSDPPLEQVITDTFEIGAEYTQSSLSLGLTLFHARNQDDIIFQQASGLPSEGFFANVGDTERRGGEVYYTQQLQDWRFTLSYSYLDATFASDFISFSPNNPLGGDRQVSAGDVIPGLPKHNVKAGIEWYIGNLTLGSDVKYQSGQYYRGDEANENEMISGFTLVDLKVIYQINDWISIYSRIDNLFDVDYETFGAYGESDEVLANIYPGFDDARFVGPGAPRTYIAGLNIEF</sequence>
<evidence type="ECO:0000259" key="11">
    <source>
        <dbReference type="Pfam" id="PF07715"/>
    </source>
</evidence>
<protein>
    <submittedName>
        <fullName evidence="12">TonB-dependent receptor</fullName>
    </submittedName>
</protein>
<keyword evidence="7 8" id="KW-0998">Cell outer membrane</keyword>
<keyword evidence="12" id="KW-0675">Receptor</keyword>
<dbReference type="Gene3D" id="2.40.170.20">
    <property type="entry name" value="TonB-dependent receptor, beta-barrel domain"/>
    <property type="match status" value="1"/>
</dbReference>
<keyword evidence="5 9" id="KW-0798">TonB box</keyword>
<comment type="similarity">
    <text evidence="8 9">Belongs to the TonB-dependent receptor family.</text>
</comment>
<comment type="subcellular location">
    <subcellularLocation>
        <location evidence="1 8">Cell outer membrane</location>
        <topology evidence="1 8">Multi-pass membrane protein</topology>
    </subcellularLocation>
</comment>
<dbReference type="GO" id="GO:0009279">
    <property type="term" value="C:cell outer membrane"/>
    <property type="evidence" value="ECO:0007669"/>
    <property type="project" value="UniProtKB-SubCell"/>
</dbReference>
<evidence type="ECO:0000256" key="5">
    <source>
        <dbReference type="ARBA" id="ARBA00023077"/>
    </source>
</evidence>
<evidence type="ECO:0000256" key="9">
    <source>
        <dbReference type="RuleBase" id="RU003357"/>
    </source>
</evidence>
<evidence type="ECO:0000259" key="10">
    <source>
        <dbReference type="Pfam" id="PF00593"/>
    </source>
</evidence>
<keyword evidence="13" id="KW-1185">Reference proteome</keyword>
<dbReference type="InterPro" id="IPR039426">
    <property type="entry name" value="TonB-dep_rcpt-like"/>
</dbReference>
<dbReference type="InterPro" id="IPR036942">
    <property type="entry name" value="Beta-barrel_TonB_sf"/>
</dbReference>
<dbReference type="AlphaFoldDB" id="A0A553JKG9"/>
<evidence type="ECO:0000256" key="1">
    <source>
        <dbReference type="ARBA" id="ARBA00004571"/>
    </source>
</evidence>
<dbReference type="Proteomes" id="UP000318126">
    <property type="component" value="Unassembled WGS sequence"/>
</dbReference>
<keyword evidence="3 8" id="KW-1134">Transmembrane beta strand</keyword>
<keyword evidence="6 8" id="KW-0472">Membrane</keyword>
<dbReference type="OrthoDB" id="9760620at2"/>
<dbReference type="EMBL" id="VKGK01000024">
    <property type="protein sequence ID" value="TRY12947.1"/>
    <property type="molecule type" value="Genomic_DNA"/>
</dbReference>
<dbReference type="PROSITE" id="PS52016">
    <property type="entry name" value="TONB_DEPENDENT_REC_3"/>
    <property type="match status" value="1"/>
</dbReference>
<keyword evidence="4 8" id="KW-0812">Transmembrane</keyword>
<organism evidence="12 13">
    <name type="scientific">Shewanella hanedai</name>
    <name type="common">Alteromonas hanedai</name>
    <dbReference type="NCBI Taxonomy" id="25"/>
    <lineage>
        <taxon>Bacteria</taxon>
        <taxon>Pseudomonadati</taxon>
        <taxon>Pseudomonadota</taxon>
        <taxon>Gammaproteobacteria</taxon>
        <taxon>Alteromonadales</taxon>
        <taxon>Shewanellaceae</taxon>
        <taxon>Shewanella</taxon>
    </lineage>
</organism>
<name>A0A553JKG9_SHEHA</name>
<accession>A0A553JKG9</accession>
<dbReference type="GO" id="GO:0044718">
    <property type="term" value="P:siderophore transmembrane transport"/>
    <property type="evidence" value="ECO:0007669"/>
    <property type="project" value="TreeGrafter"/>
</dbReference>
<feature type="domain" description="TonB-dependent receptor plug" evidence="11">
    <location>
        <begin position="59"/>
        <end position="168"/>
    </location>
</feature>
<proteinExistence type="inferred from homology"/>
<dbReference type="InterPro" id="IPR012910">
    <property type="entry name" value="Plug_dom"/>
</dbReference>
<evidence type="ECO:0000313" key="13">
    <source>
        <dbReference type="Proteomes" id="UP000318126"/>
    </source>
</evidence>
<evidence type="ECO:0000313" key="12">
    <source>
        <dbReference type="EMBL" id="TRY12947.1"/>
    </source>
</evidence>
<evidence type="ECO:0000256" key="6">
    <source>
        <dbReference type="ARBA" id="ARBA00023136"/>
    </source>
</evidence>
<dbReference type="RefSeq" id="WP_144041521.1">
    <property type="nucleotide sequence ID" value="NZ_BMPL01000021.1"/>
</dbReference>
<dbReference type="Gene3D" id="2.170.130.10">
    <property type="entry name" value="TonB-dependent receptor, plug domain"/>
    <property type="match status" value="1"/>
</dbReference>
<comment type="caution">
    <text evidence="12">The sequence shown here is derived from an EMBL/GenBank/DDBJ whole genome shotgun (WGS) entry which is preliminary data.</text>
</comment>
<feature type="domain" description="TonB-dependent receptor-like beta-barrel" evidence="10">
    <location>
        <begin position="372"/>
        <end position="737"/>
    </location>
</feature>
<evidence type="ECO:0000256" key="3">
    <source>
        <dbReference type="ARBA" id="ARBA00022452"/>
    </source>
</evidence>
<gene>
    <name evidence="12" type="ORF">FN961_17745</name>
</gene>
<dbReference type="PANTHER" id="PTHR30069">
    <property type="entry name" value="TONB-DEPENDENT OUTER MEMBRANE RECEPTOR"/>
    <property type="match status" value="1"/>
</dbReference>
<dbReference type="SUPFAM" id="SSF56935">
    <property type="entry name" value="Porins"/>
    <property type="match status" value="1"/>
</dbReference>
<dbReference type="GO" id="GO:0015344">
    <property type="term" value="F:siderophore uptake transmembrane transporter activity"/>
    <property type="evidence" value="ECO:0007669"/>
    <property type="project" value="TreeGrafter"/>
</dbReference>
<evidence type="ECO:0000256" key="4">
    <source>
        <dbReference type="ARBA" id="ARBA00022692"/>
    </source>
</evidence>
<evidence type="ECO:0000256" key="2">
    <source>
        <dbReference type="ARBA" id="ARBA00022448"/>
    </source>
</evidence>
<dbReference type="Pfam" id="PF07715">
    <property type="entry name" value="Plug"/>
    <property type="match status" value="1"/>
</dbReference>
<evidence type="ECO:0000256" key="7">
    <source>
        <dbReference type="ARBA" id="ARBA00023237"/>
    </source>
</evidence>